<accession>A0A427Y4B2</accession>
<dbReference type="Pfam" id="PF11654">
    <property type="entry name" value="NCE101"/>
    <property type="match status" value="1"/>
</dbReference>
<dbReference type="EMBL" id="RSCE01000002">
    <property type="protein sequence ID" value="RSH85936.1"/>
    <property type="molecule type" value="Genomic_DNA"/>
</dbReference>
<protein>
    <submittedName>
        <fullName evidence="1">Uncharacterized protein</fullName>
    </submittedName>
</protein>
<dbReference type="PANTHER" id="PTHR28011">
    <property type="entry name" value="NON-CLASSICAL EXPORT PROTEIN 1"/>
    <property type="match status" value="1"/>
</dbReference>
<organism evidence="1 2">
    <name type="scientific">Apiotrichum porosum</name>
    <dbReference type="NCBI Taxonomy" id="105984"/>
    <lineage>
        <taxon>Eukaryota</taxon>
        <taxon>Fungi</taxon>
        <taxon>Dikarya</taxon>
        <taxon>Basidiomycota</taxon>
        <taxon>Agaricomycotina</taxon>
        <taxon>Tremellomycetes</taxon>
        <taxon>Trichosporonales</taxon>
        <taxon>Trichosporonaceae</taxon>
        <taxon>Apiotrichum</taxon>
    </lineage>
</organism>
<sequence length="115" mass="12067">MPKYLISRTVDPLLGVFTGFLAYYLHETNPRTAPGPGHTLRDLIVWKYNSAQVEREAVAAAAAVAEQDELEAVRRELAAAEVVDESVVLGQVKAASAAAAATATTTGAATADRAV</sequence>
<dbReference type="GO" id="GO:0009306">
    <property type="term" value="P:protein secretion"/>
    <property type="evidence" value="ECO:0007669"/>
    <property type="project" value="InterPro"/>
</dbReference>
<evidence type="ECO:0000313" key="1">
    <source>
        <dbReference type="EMBL" id="RSH85936.1"/>
    </source>
</evidence>
<dbReference type="GeneID" id="39588664"/>
<dbReference type="RefSeq" id="XP_028478721.1">
    <property type="nucleotide sequence ID" value="XM_028619749.1"/>
</dbReference>
<dbReference type="Proteomes" id="UP000279236">
    <property type="component" value="Unassembled WGS sequence"/>
</dbReference>
<gene>
    <name evidence="1" type="ORF">EHS24_004121</name>
</gene>
<dbReference type="OrthoDB" id="2155101at2759"/>
<dbReference type="AlphaFoldDB" id="A0A427Y4B2"/>
<dbReference type="STRING" id="105984.A0A427Y4B2"/>
<reference evidence="1 2" key="1">
    <citation type="submission" date="2018-11" db="EMBL/GenBank/DDBJ databases">
        <title>Genome sequence of Apiotrichum porosum DSM 27194.</title>
        <authorList>
            <person name="Aliyu H."/>
            <person name="Gorte O."/>
            <person name="Ochsenreither K."/>
        </authorList>
    </citation>
    <scope>NUCLEOTIDE SEQUENCE [LARGE SCALE GENOMIC DNA]</scope>
    <source>
        <strain evidence="1 2">DSM 27194</strain>
    </source>
</reference>
<proteinExistence type="predicted"/>
<dbReference type="InterPro" id="IPR024242">
    <property type="entry name" value="NCE101"/>
</dbReference>
<name>A0A427Y4B2_9TREE</name>
<keyword evidence="2" id="KW-1185">Reference proteome</keyword>
<evidence type="ECO:0000313" key="2">
    <source>
        <dbReference type="Proteomes" id="UP000279236"/>
    </source>
</evidence>
<dbReference type="PANTHER" id="PTHR28011:SF1">
    <property type="entry name" value="NON-CLASSICAL EXPORT PROTEIN 1"/>
    <property type="match status" value="1"/>
</dbReference>
<comment type="caution">
    <text evidence="1">The sequence shown here is derived from an EMBL/GenBank/DDBJ whole genome shotgun (WGS) entry which is preliminary data.</text>
</comment>